<dbReference type="GO" id="GO:0016055">
    <property type="term" value="P:Wnt signaling pathway"/>
    <property type="evidence" value="ECO:0007669"/>
    <property type="project" value="UniProtKB-KW"/>
</dbReference>
<keyword evidence="4" id="KW-0879">Wnt signaling pathway</keyword>
<dbReference type="GO" id="GO:0060828">
    <property type="term" value="P:regulation of canonical Wnt signaling pathway"/>
    <property type="evidence" value="ECO:0007669"/>
    <property type="project" value="TreeGrafter"/>
</dbReference>
<evidence type="ECO:0000256" key="8">
    <source>
        <dbReference type="ARBA" id="ARBA00039511"/>
    </source>
</evidence>
<evidence type="ECO:0000256" key="1">
    <source>
        <dbReference type="ARBA" id="ARBA00004202"/>
    </source>
</evidence>
<feature type="compositionally biased region" description="Basic and acidic residues" evidence="10">
    <location>
        <begin position="196"/>
        <end position="209"/>
    </location>
</feature>
<evidence type="ECO:0000256" key="4">
    <source>
        <dbReference type="ARBA" id="ARBA00022687"/>
    </source>
</evidence>
<feature type="compositionally biased region" description="Basic and acidic residues" evidence="10">
    <location>
        <begin position="72"/>
        <end position="92"/>
    </location>
</feature>
<comment type="caution">
    <text evidence="11">The sequence shown here is derived from an EMBL/GenBank/DDBJ whole genome shotgun (WGS) entry which is preliminary data.</text>
</comment>
<evidence type="ECO:0000256" key="7">
    <source>
        <dbReference type="ARBA" id="ARBA00037665"/>
    </source>
</evidence>
<feature type="region of interest" description="Disordered" evidence="10">
    <location>
        <begin position="483"/>
        <end position="504"/>
    </location>
</feature>
<evidence type="ECO:0000313" key="11">
    <source>
        <dbReference type="EMBL" id="KAJ1113922.1"/>
    </source>
</evidence>
<evidence type="ECO:0000313" key="12">
    <source>
        <dbReference type="Proteomes" id="UP001066276"/>
    </source>
</evidence>
<evidence type="ECO:0000256" key="2">
    <source>
        <dbReference type="ARBA" id="ARBA00007750"/>
    </source>
</evidence>
<comment type="subcellular location">
    <subcellularLocation>
        <location evidence="1">Cell membrane</location>
        <topology evidence="1">Peripheral membrane protein</topology>
    </subcellularLocation>
</comment>
<protein>
    <recommendedName>
        <fullName evidence="8">APC membrane recruitment protein 2</fullName>
    </recommendedName>
    <alternativeName>
        <fullName evidence="9">Protein FAM123A</fullName>
    </alternativeName>
</protein>
<dbReference type="GO" id="GO:0008013">
    <property type="term" value="F:beta-catenin binding"/>
    <property type="evidence" value="ECO:0007669"/>
    <property type="project" value="TreeGrafter"/>
</dbReference>
<gene>
    <name evidence="11" type="ORF">NDU88_002162</name>
</gene>
<evidence type="ECO:0000256" key="3">
    <source>
        <dbReference type="ARBA" id="ARBA00022475"/>
    </source>
</evidence>
<keyword evidence="3" id="KW-1003">Cell membrane</keyword>
<dbReference type="AlphaFoldDB" id="A0AAV7NCV5"/>
<dbReference type="EMBL" id="JANPWB010000012">
    <property type="protein sequence ID" value="KAJ1113922.1"/>
    <property type="molecule type" value="Genomic_DNA"/>
</dbReference>
<feature type="compositionally biased region" description="Basic and acidic residues" evidence="10">
    <location>
        <begin position="407"/>
        <end position="417"/>
    </location>
</feature>
<dbReference type="InterPro" id="IPR019003">
    <property type="entry name" value="AMER"/>
</dbReference>
<proteinExistence type="inferred from homology"/>
<name>A0AAV7NCV5_PLEWA</name>
<keyword evidence="12" id="KW-1185">Reference proteome</keyword>
<reference evidence="11" key="1">
    <citation type="journal article" date="2022" name="bioRxiv">
        <title>Sequencing and chromosome-scale assembly of the giantPleurodeles waltlgenome.</title>
        <authorList>
            <person name="Brown T."/>
            <person name="Elewa A."/>
            <person name="Iarovenko S."/>
            <person name="Subramanian E."/>
            <person name="Araus A.J."/>
            <person name="Petzold A."/>
            <person name="Susuki M."/>
            <person name="Suzuki K.-i.T."/>
            <person name="Hayashi T."/>
            <person name="Toyoda A."/>
            <person name="Oliveira C."/>
            <person name="Osipova E."/>
            <person name="Leigh N.D."/>
            <person name="Simon A."/>
            <person name="Yun M.H."/>
        </authorList>
    </citation>
    <scope>NUCLEOTIDE SEQUENCE</scope>
    <source>
        <strain evidence="11">20211129_DDA</strain>
        <tissue evidence="11">Liver</tissue>
    </source>
</reference>
<feature type="compositionally biased region" description="Acidic residues" evidence="10">
    <location>
        <begin position="210"/>
        <end position="228"/>
    </location>
</feature>
<evidence type="ECO:0000256" key="6">
    <source>
        <dbReference type="ARBA" id="ARBA00023136"/>
    </source>
</evidence>
<dbReference type="PANTHER" id="PTHR22237:SF1">
    <property type="entry name" value="APC MEMBRANE RECRUITMENT PROTEIN 2"/>
    <property type="match status" value="1"/>
</dbReference>
<dbReference type="Proteomes" id="UP001066276">
    <property type="component" value="Chromosome 8"/>
</dbReference>
<evidence type="ECO:0000256" key="10">
    <source>
        <dbReference type="SAM" id="MobiDB-lite"/>
    </source>
</evidence>
<keyword evidence="5" id="KW-0446">Lipid-binding</keyword>
<accession>A0AAV7NCV5</accession>
<comment type="function">
    <text evidence="7">Negative regulator of the canonical Wnt signaling pathway involved in neuroectodermal patterning. Acts by specifically binding phosphatidylinositol 4,5-bisphosphate (PtdIns(4,5)P2), translocating to the cell membrane and interacting with key regulators of the canonical Wnt signaling pathway, such as components of the beta-catenin destruction complex.</text>
</comment>
<comment type="similarity">
    <text evidence="2">Belongs to the Amer family.</text>
</comment>
<evidence type="ECO:0000256" key="9">
    <source>
        <dbReference type="ARBA" id="ARBA00042108"/>
    </source>
</evidence>
<keyword evidence="6" id="KW-0472">Membrane</keyword>
<evidence type="ECO:0000256" key="5">
    <source>
        <dbReference type="ARBA" id="ARBA00023121"/>
    </source>
</evidence>
<feature type="compositionally biased region" description="Acidic residues" evidence="10">
    <location>
        <begin position="178"/>
        <end position="190"/>
    </location>
</feature>
<dbReference type="GO" id="GO:0005886">
    <property type="term" value="C:plasma membrane"/>
    <property type="evidence" value="ECO:0007669"/>
    <property type="project" value="UniProtKB-SubCell"/>
</dbReference>
<sequence length="535" mass="57317">MDLQDCGAENSETPTGKMNRTAFKLFVKRKSGSAMPSIFGVRSKGEAAKGRGLPRSQTHDGLAAEAAAGLESSKKEESSHTETRPGVSDDTKPVSAPKTHGFFSLLRKGGGGKSEPGPQQPPSESKAGKQRRGGLRGLLSGMQRWRRGFEPPPVEPLSASLTASMERIPEEPPPPPLPEEEPREAEDDESPLSSLHIEDIIQEAEGRAGEEEEEETFCQGPEDEEAPLEEQRGPADDEGALAEASAEEPPPAPVHTRVPLAALEPPHAELTAERAGLLFTDAASLKSFDSLTGCGDITAEPEEERSGEPEVGVVEEEEPPPQEPLAPETVPIEQPPPLLIYQGGGEEMASPEGVDDPELQDFWQGLPRPQEHEAPAIDCPPLSTEDRSSPKGSPSPTEDPATPELVSPRHLEEERVSRGSCSGEALYNLSPEPREERALPEHTITPVTLTKSLSPVTATCPLKATTGGGAKDSRIPVSRKHLPVHCPQPAQQPPSKSEIPRTKIPVSKVLVRRVSNKVLTGTTYKTSTLQDTGKK</sequence>
<dbReference type="PANTHER" id="PTHR22237">
    <property type="entry name" value="APC MEMBRANE RECRUITMENT PROTEIN 2-RELATED"/>
    <property type="match status" value="1"/>
</dbReference>
<dbReference type="GO" id="GO:0005546">
    <property type="term" value="F:phosphatidylinositol-4,5-bisphosphate binding"/>
    <property type="evidence" value="ECO:0007669"/>
    <property type="project" value="TreeGrafter"/>
</dbReference>
<feature type="region of interest" description="Disordered" evidence="10">
    <location>
        <begin position="289"/>
        <end position="440"/>
    </location>
</feature>
<feature type="region of interest" description="Disordered" evidence="10">
    <location>
        <begin position="34"/>
        <end position="267"/>
    </location>
</feature>
<feature type="compositionally biased region" description="Low complexity" evidence="10">
    <location>
        <begin position="61"/>
        <end position="71"/>
    </location>
</feature>
<organism evidence="11 12">
    <name type="scientific">Pleurodeles waltl</name>
    <name type="common">Iberian ribbed newt</name>
    <dbReference type="NCBI Taxonomy" id="8319"/>
    <lineage>
        <taxon>Eukaryota</taxon>
        <taxon>Metazoa</taxon>
        <taxon>Chordata</taxon>
        <taxon>Craniata</taxon>
        <taxon>Vertebrata</taxon>
        <taxon>Euteleostomi</taxon>
        <taxon>Amphibia</taxon>
        <taxon>Batrachia</taxon>
        <taxon>Caudata</taxon>
        <taxon>Salamandroidea</taxon>
        <taxon>Salamandridae</taxon>
        <taxon>Pleurodelinae</taxon>
        <taxon>Pleurodeles</taxon>
    </lineage>
</organism>
<dbReference type="Pfam" id="PF09422">
    <property type="entry name" value="AMER"/>
    <property type="match status" value="1"/>
</dbReference>